<feature type="domain" description="AP2/ERF" evidence="10">
    <location>
        <begin position="20"/>
        <end position="77"/>
    </location>
</feature>
<dbReference type="CDD" id="cd00018">
    <property type="entry name" value="AP2"/>
    <property type="match status" value="1"/>
</dbReference>
<comment type="similarity">
    <text evidence="8">Belongs to the AP2/ERF transcription factor family. ERF subfamily.</text>
</comment>
<accession>A0A0K0KS99</accession>
<evidence type="ECO:0000256" key="2">
    <source>
        <dbReference type="ARBA" id="ARBA00023015"/>
    </source>
</evidence>
<feature type="compositionally biased region" description="Polar residues" evidence="9">
    <location>
        <begin position="109"/>
        <end position="137"/>
    </location>
</feature>
<evidence type="ECO:0000313" key="11">
    <source>
        <dbReference type="EMBL" id="AIN44351.1"/>
    </source>
</evidence>
<evidence type="ECO:0000256" key="9">
    <source>
        <dbReference type="SAM" id="MobiDB-lite"/>
    </source>
</evidence>
<keyword evidence="4" id="KW-0238">DNA-binding</keyword>
<organism evidence="11">
    <name type="scientific">Saccharum officinarum</name>
    <name type="common">Sugarcane</name>
    <dbReference type="NCBI Taxonomy" id="4547"/>
    <lineage>
        <taxon>Eukaryota</taxon>
        <taxon>Viridiplantae</taxon>
        <taxon>Streptophyta</taxon>
        <taxon>Embryophyta</taxon>
        <taxon>Tracheophyta</taxon>
        <taxon>Spermatophyta</taxon>
        <taxon>Magnoliopsida</taxon>
        <taxon>Liliopsida</taxon>
        <taxon>Poales</taxon>
        <taxon>Poaceae</taxon>
        <taxon>PACMAD clade</taxon>
        <taxon>Panicoideae</taxon>
        <taxon>Andropogonodae</taxon>
        <taxon>Andropogoneae</taxon>
        <taxon>Saccharinae</taxon>
        <taxon>Saccharum</taxon>
        <taxon>Saccharum officinarum species complex</taxon>
    </lineage>
</organism>
<dbReference type="PRINTS" id="PR00367">
    <property type="entry name" value="ETHRSPELEMNT"/>
</dbReference>
<protein>
    <submittedName>
        <fullName evidence="11">Transcription factor</fullName>
    </submittedName>
</protein>
<dbReference type="GO" id="GO:0006950">
    <property type="term" value="P:response to stress"/>
    <property type="evidence" value="ECO:0007669"/>
    <property type="project" value="TreeGrafter"/>
</dbReference>
<evidence type="ECO:0000256" key="3">
    <source>
        <dbReference type="ARBA" id="ARBA00023016"/>
    </source>
</evidence>
<keyword evidence="5" id="KW-0010">Activator</keyword>
<dbReference type="PANTHER" id="PTHR31241:SF62">
    <property type="entry name" value="DEHYDRATION-RESPONSIVE ELEMENT-BINDING PROTEIN 2D"/>
    <property type="match status" value="1"/>
</dbReference>
<proteinExistence type="evidence at transcript level"/>
<comment type="subcellular location">
    <subcellularLocation>
        <location evidence="1">Nucleus</location>
    </subcellularLocation>
</comment>
<dbReference type="Pfam" id="PF00847">
    <property type="entry name" value="AP2"/>
    <property type="match status" value="1"/>
</dbReference>
<keyword evidence="2" id="KW-0805">Transcription regulation</keyword>
<keyword evidence="7" id="KW-0539">Nucleus</keyword>
<dbReference type="Gene3D" id="3.30.730.10">
    <property type="entry name" value="AP2/ERF domain"/>
    <property type="match status" value="1"/>
</dbReference>
<evidence type="ECO:0000256" key="5">
    <source>
        <dbReference type="ARBA" id="ARBA00023159"/>
    </source>
</evidence>
<dbReference type="FunFam" id="3.30.730.10:FF:000001">
    <property type="entry name" value="Ethylene-responsive transcription factor 2"/>
    <property type="match status" value="1"/>
</dbReference>
<dbReference type="EMBL" id="KJ867515">
    <property type="protein sequence ID" value="AIN44351.1"/>
    <property type="molecule type" value="mRNA"/>
</dbReference>
<evidence type="ECO:0000256" key="6">
    <source>
        <dbReference type="ARBA" id="ARBA00023163"/>
    </source>
</evidence>
<dbReference type="InterPro" id="IPR016177">
    <property type="entry name" value="DNA-bd_dom_sf"/>
</dbReference>
<feature type="region of interest" description="Disordered" evidence="9">
    <location>
        <begin position="105"/>
        <end position="138"/>
    </location>
</feature>
<feature type="region of interest" description="Disordered" evidence="9">
    <location>
        <begin position="167"/>
        <end position="189"/>
    </location>
</feature>
<dbReference type="GO" id="GO:0005634">
    <property type="term" value="C:nucleus"/>
    <property type="evidence" value="ECO:0007669"/>
    <property type="project" value="UniProtKB-SubCell"/>
</dbReference>
<dbReference type="AlphaFoldDB" id="A0A0K0KS99"/>
<dbReference type="SUPFAM" id="SSF54171">
    <property type="entry name" value="DNA-binding domain"/>
    <property type="match status" value="1"/>
</dbReference>
<dbReference type="InterPro" id="IPR001471">
    <property type="entry name" value="AP2/ERF_dom"/>
</dbReference>
<evidence type="ECO:0000259" key="10">
    <source>
        <dbReference type="PROSITE" id="PS51032"/>
    </source>
</evidence>
<dbReference type="InterPro" id="IPR036955">
    <property type="entry name" value="AP2/ERF_dom_sf"/>
</dbReference>
<dbReference type="GO" id="GO:0000976">
    <property type="term" value="F:transcription cis-regulatory region binding"/>
    <property type="evidence" value="ECO:0007669"/>
    <property type="project" value="TreeGrafter"/>
</dbReference>
<dbReference type="GO" id="GO:0003700">
    <property type="term" value="F:DNA-binding transcription factor activity"/>
    <property type="evidence" value="ECO:0007669"/>
    <property type="project" value="InterPro"/>
</dbReference>
<dbReference type="PANTHER" id="PTHR31241">
    <property type="entry name" value="DEHYDRATION-RESPONSIVE ELEMENT-BINDING PROTEIN 2C"/>
    <property type="match status" value="1"/>
</dbReference>
<evidence type="ECO:0000256" key="1">
    <source>
        <dbReference type="ARBA" id="ARBA00004123"/>
    </source>
</evidence>
<keyword evidence="3" id="KW-0346">Stress response</keyword>
<dbReference type="PROSITE" id="PS51032">
    <property type="entry name" value="AP2_ERF"/>
    <property type="match status" value="1"/>
</dbReference>
<name>A0A0K0KS99_SACOF</name>
<sequence>MGSKKGCMEGKGGPDNTQCGYRGVRQRTWGKWVAEIREPNHVNRLWLGTFPTSEDAARAYDEAARAMYGDLARTNFPRQHAATYAQPALASTSVQAASTAVEALRPGTSCESTTTSNHSDIASTSHKPEASDSSSSLKAEWPEALEAGSSGIQAGTPSVADSVFGTLEPITNLPDGGDGGVTNLPDGGDDGFDVDEMLRMMEVDPHNEGGADAGMGQPWCLDGLDSSVLESMLQSEPEPFLMSEEPEMFLAGFESPSSFFEGLERLK</sequence>
<gene>
    <name evidence="11" type="primary">DREB2B</name>
</gene>
<reference evidence="11" key="1">
    <citation type="submission" date="2014-05" db="EMBL/GenBank/DDBJ databases">
        <authorList>
            <person name="Chronopoulou M."/>
        </authorList>
    </citation>
    <scope>NUCLEOTIDE SEQUENCE</scope>
    <source>
        <tissue evidence="11">Leaf</tissue>
    </source>
</reference>
<keyword evidence="6" id="KW-0804">Transcription</keyword>
<dbReference type="SMART" id="SM00380">
    <property type="entry name" value="AP2"/>
    <property type="match status" value="1"/>
</dbReference>
<evidence type="ECO:0000256" key="7">
    <source>
        <dbReference type="ARBA" id="ARBA00023242"/>
    </source>
</evidence>
<evidence type="ECO:0000256" key="8">
    <source>
        <dbReference type="ARBA" id="ARBA00024343"/>
    </source>
</evidence>
<evidence type="ECO:0000256" key="4">
    <source>
        <dbReference type="ARBA" id="ARBA00023125"/>
    </source>
</evidence>
<dbReference type="GO" id="GO:0045893">
    <property type="term" value="P:positive regulation of DNA-templated transcription"/>
    <property type="evidence" value="ECO:0007669"/>
    <property type="project" value="TreeGrafter"/>
</dbReference>